<comment type="caution">
    <text evidence="1">The sequence shown here is derived from an EMBL/GenBank/DDBJ whole genome shotgun (WGS) entry which is preliminary data.</text>
</comment>
<evidence type="ECO:0000313" key="2">
    <source>
        <dbReference type="Proteomes" id="UP000712600"/>
    </source>
</evidence>
<dbReference type="EMBL" id="QGKX02001347">
    <property type="protein sequence ID" value="KAF3522934.1"/>
    <property type="molecule type" value="Genomic_DNA"/>
</dbReference>
<protein>
    <submittedName>
        <fullName evidence="1">Uncharacterized protein</fullName>
    </submittedName>
</protein>
<proteinExistence type="predicted"/>
<organism evidence="1 2">
    <name type="scientific">Brassica cretica</name>
    <name type="common">Mustard</name>
    <dbReference type="NCBI Taxonomy" id="69181"/>
    <lineage>
        <taxon>Eukaryota</taxon>
        <taxon>Viridiplantae</taxon>
        <taxon>Streptophyta</taxon>
        <taxon>Embryophyta</taxon>
        <taxon>Tracheophyta</taxon>
        <taxon>Spermatophyta</taxon>
        <taxon>Magnoliopsida</taxon>
        <taxon>eudicotyledons</taxon>
        <taxon>Gunneridae</taxon>
        <taxon>Pentapetalae</taxon>
        <taxon>rosids</taxon>
        <taxon>malvids</taxon>
        <taxon>Brassicales</taxon>
        <taxon>Brassicaceae</taxon>
        <taxon>Brassiceae</taxon>
        <taxon>Brassica</taxon>
    </lineage>
</organism>
<dbReference type="AlphaFoldDB" id="A0A8S9PP09"/>
<accession>A0A8S9PP09</accession>
<evidence type="ECO:0000313" key="1">
    <source>
        <dbReference type="EMBL" id="KAF3522934.1"/>
    </source>
</evidence>
<sequence>MLSRPCFDRKDLQCRGTISYGIRKVSQDIAFSLGYLFLTDARRDIELLVGDSNPLRCAFSSDEPVARLNHGSPKGHLTILCWQACLYWVWSERNARLHRDVFRSSYALICRIDRQIRDKILSFRETNPTVSSVMMQQWLP</sequence>
<gene>
    <name evidence="1" type="ORF">F2Q69_00051937</name>
</gene>
<name>A0A8S9PP09_BRACR</name>
<reference evidence="1" key="1">
    <citation type="submission" date="2019-12" db="EMBL/GenBank/DDBJ databases">
        <title>Genome sequencing and annotation of Brassica cretica.</title>
        <authorList>
            <person name="Studholme D.J."/>
            <person name="Sarris P."/>
        </authorList>
    </citation>
    <scope>NUCLEOTIDE SEQUENCE</scope>
    <source>
        <strain evidence="1">PFS-109/04</strain>
        <tissue evidence="1">Leaf</tissue>
    </source>
</reference>
<dbReference type="Proteomes" id="UP000712600">
    <property type="component" value="Unassembled WGS sequence"/>
</dbReference>